<reference evidence="2 3" key="1">
    <citation type="submission" date="2021-07" db="EMBL/GenBank/DDBJ databases">
        <title>Paraburkholderia edwinii protects Aspergillus sp. from phenazines by acting as a toxin sponge.</title>
        <authorList>
            <person name="Dahlstrom K.M."/>
            <person name="Newman D.K."/>
        </authorList>
    </citation>
    <scope>NUCLEOTIDE SEQUENCE [LARGE SCALE GENOMIC DNA]</scope>
    <source>
        <strain evidence="2 3">Pe01</strain>
    </source>
</reference>
<dbReference type="Gene3D" id="3.40.50.1820">
    <property type="entry name" value="alpha/beta hydrolase"/>
    <property type="match status" value="1"/>
</dbReference>
<dbReference type="Pfam" id="PF12697">
    <property type="entry name" value="Abhydrolase_6"/>
    <property type="match status" value="1"/>
</dbReference>
<dbReference type="GO" id="GO:0016787">
    <property type="term" value="F:hydrolase activity"/>
    <property type="evidence" value="ECO:0007669"/>
    <property type="project" value="UniProtKB-KW"/>
</dbReference>
<dbReference type="InterPro" id="IPR029058">
    <property type="entry name" value="AB_hydrolase_fold"/>
</dbReference>
<gene>
    <name evidence="2" type="ORF">KZJ38_14810</name>
</gene>
<evidence type="ECO:0000259" key="1">
    <source>
        <dbReference type="Pfam" id="PF12697"/>
    </source>
</evidence>
<accession>A0ABX8UGL8</accession>
<sequence>MTDVRAELSTALSSSLSSSPGTASVSTASSLSSPRQRYVQCLSPAGLHRVAYTEWGDPHNPRVIVCVHGLTRSGRDFDRFAAAMAATHRVVCPDVVGRGLSSWLENPNFYAVPQYVADMVTLIARLEVETVDWFGTSMGGLIGMGLAGLKDSPIHKLLVNDVGPHIEPDALTRIGTYLGKAPRFATLQEGIEHAALLAESFGPLTADEWREINTPLLHERDGAWQFRYDPRIAQPFAAMTPEIAAAGEAALWKSFAAIAGPVLVVRGAQSDLLSHETVAKMVEVGHNVSSVEIDGVGHAPAFLTPDQIALARRFFTGESADAS</sequence>
<protein>
    <submittedName>
        <fullName evidence="2">Alpha/beta hydrolase</fullName>
    </submittedName>
</protein>
<dbReference type="Proteomes" id="UP000826462">
    <property type="component" value="Chromosome 1"/>
</dbReference>
<dbReference type="PANTHER" id="PTHR43194:SF2">
    <property type="entry name" value="PEROXISOMAL MEMBRANE PROTEIN LPX1"/>
    <property type="match status" value="1"/>
</dbReference>
<proteinExistence type="predicted"/>
<evidence type="ECO:0000313" key="2">
    <source>
        <dbReference type="EMBL" id="QYD67606.1"/>
    </source>
</evidence>
<dbReference type="SUPFAM" id="SSF53474">
    <property type="entry name" value="alpha/beta-Hydrolases"/>
    <property type="match status" value="1"/>
</dbReference>
<name>A0ABX8UGL8_9BURK</name>
<dbReference type="RefSeq" id="WP_219796724.1">
    <property type="nucleotide sequence ID" value="NZ_CP080095.1"/>
</dbReference>
<dbReference type="InterPro" id="IPR000073">
    <property type="entry name" value="AB_hydrolase_1"/>
</dbReference>
<dbReference type="InterPro" id="IPR050228">
    <property type="entry name" value="Carboxylesterase_BioH"/>
</dbReference>
<keyword evidence="3" id="KW-1185">Reference proteome</keyword>
<dbReference type="EMBL" id="CP080095">
    <property type="protein sequence ID" value="QYD67606.1"/>
    <property type="molecule type" value="Genomic_DNA"/>
</dbReference>
<feature type="domain" description="AB hydrolase-1" evidence="1">
    <location>
        <begin position="64"/>
        <end position="309"/>
    </location>
</feature>
<keyword evidence="2" id="KW-0378">Hydrolase</keyword>
<dbReference type="PANTHER" id="PTHR43194">
    <property type="entry name" value="HYDROLASE ALPHA/BETA FOLD FAMILY"/>
    <property type="match status" value="1"/>
</dbReference>
<evidence type="ECO:0000313" key="3">
    <source>
        <dbReference type="Proteomes" id="UP000826462"/>
    </source>
</evidence>
<organism evidence="2 3">
    <name type="scientific">Paraburkholderia edwinii</name>
    <dbReference type="NCBI Taxonomy" id="2861782"/>
    <lineage>
        <taxon>Bacteria</taxon>
        <taxon>Pseudomonadati</taxon>
        <taxon>Pseudomonadota</taxon>
        <taxon>Betaproteobacteria</taxon>
        <taxon>Burkholderiales</taxon>
        <taxon>Burkholderiaceae</taxon>
        <taxon>Paraburkholderia</taxon>
    </lineage>
</organism>